<dbReference type="GO" id="GO:0030288">
    <property type="term" value="C:outer membrane-bounded periplasmic space"/>
    <property type="evidence" value="ECO:0007669"/>
    <property type="project" value="TreeGrafter"/>
</dbReference>
<dbReference type="PANTHER" id="PTHR30532">
    <property type="entry name" value="IRON III DICITRATE-BINDING PERIPLASMIC PROTEIN"/>
    <property type="match status" value="1"/>
</dbReference>
<comment type="similarity">
    <text evidence="2">Belongs to the bacterial solute-binding protein 8 family.</text>
</comment>
<dbReference type="SUPFAM" id="SSF53807">
    <property type="entry name" value="Helical backbone' metal receptor"/>
    <property type="match status" value="1"/>
</dbReference>
<dbReference type="Gene3D" id="3.40.50.1980">
    <property type="entry name" value="Nitrogenase molybdenum iron protein domain"/>
    <property type="match status" value="2"/>
</dbReference>
<evidence type="ECO:0000313" key="8">
    <source>
        <dbReference type="EMBL" id="TCS81702.1"/>
    </source>
</evidence>
<evidence type="ECO:0000256" key="6">
    <source>
        <dbReference type="SAM" id="SignalP"/>
    </source>
</evidence>
<comment type="subcellular location">
    <subcellularLocation>
        <location evidence="1">Cell envelope</location>
    </subcellularLocation>
</comment>
<keyword evidence="9" id="KW-1185">Reference proteome</keyword>
<evidence type="ECO:0000256" key="5">
    <source>
        <dbReference type="SAM" id="MobiDB-lite"/>
    </source>
</evidence>
<dbReference type="PROSITE" id="PS51257">
    <property type="entry name" value="PROKAR_LIPOPROTEIN"/>
    <property type="match status" value="1"/>
</dbReference>
<evidence type="ECO:0000259" key="7">
    <source>
        <dbReference type="PROSITE" id="PS50983"/>
    </source>
</evidence>
<dbReference type="InterPro" id="IPR051313">
    <property type="entry name" value="Bact_iron-sidero_bind"/>
</dbReference>
<proteinExistence type="inferred from homology"/>
<evidence type="ECO:0000256" key="1">
    <source>
        <dbReference type="ARBA" id="ARBA00004196"/>
    </source>
</evidence>
<dbReference type="CDD" id="cd01146">
    <property type="entry name" value="FhuD"/>
    <property type="match status" value="1"/>
</dbReference>
<evidence type="ECO:0000256" key="3">
    <source>
        <dbReference type="ARBA" id="ARBA00022448"/>
    </source>
</evidence>
<organism evidence="8 9">
    <name type="scientific">Muricomes intestini</name>
    <dbReference type="NCBI Taxonomy" id="1796634"/>
    <lineage>
        <taxon>Bacteria</taxon>
        <taxon>Bacillati</taxon>
        <taxon>Bacillota</taxon>
        <taxon>Clostridia</taxon>
        <taxon>Lachnospirales</taxon>
        <taxon>Lachnospiraceae</taxon>
        <taxon>Muricomes</taxon>
    </lineage>
</organism>
<dbReference type="OrthoDB" id="1846031at2"/>
<dbReference type="RefSeq" id="WP_132379001.1">
    <property type="nucleotide sequence ID" value="NZ_SLZZ01000003.1"/>
</dbReference>
<keyword evidence="3" id="KW-0813">Transport</keyword>
<comment type="caution">
    <text evidence="8">The sequence shown here is derived from an EMBL/GenBank/DDBJ whole genome shotgun (WGS) entry which is preliminary data.</text>
</comment>
<feature type="chain" id="PRO_5021006940" evidence="6">
    <location>
        <begin position="35"/>
        <end position="358"/>
    </location>
</feature>
<evidence type="ECO:0000313" key="9">
    <source>
        <dbReference type="Proteomes" id="UP000295726"/>
    </source>
</evidence>
<dbReference type="PANTHER" id="PTHR30532:SF24">
    <property type="entry name" value="FERRIC ENTEROBACTIN-BINDING PERIPLASMIC PROTEIN FEPB"/>
    <property type="match status" value="1"/>
</dbReference>
<keyword evidence="4 6" id="KW-0732">Signal</keyword>
<dbReference type="PROSITE" id="PS50983">
    <property type="entry name" value="FE_B12_PBP"/>
    <property type="match status" value="1"/>
</dbReference>
<feature type="region of interest" description="Disordered" evidence="5">
    <location>
        <begin position="30"/>
        <end position="54"/>
    </location>
</feature>
<feature type="domain" description="Fe/B12 periplasmic-binding" evidence="7">
    <location>
        <begin position="76"/>
        <end position="354"/>
    </location>
</feature>
<dbReference type="InterPro" id="IPR002491">
    <property type="entry name" value="ABC_transptr_periplasmic_BD"/>
</dbReference>
<reference evidence="8 9" key="1">
    <citation type="submission" date="2019-03" db="EMBL/GenBank/DDBJ databases">
        <title>Genomic Encyclopedia of Type Strains, Phase IV (KMG-IV): sequencing the most valuable type-strain genomes for metagenomic binning, comparative biology and taxonomic classification.</title>
        <authorList>
            <person name="Goeker M."/>
        </authorList>
    </citation>
    <scope>NUCLEOTIDE SEQUENCE [LARGE SCALE GENOMIC DNA]</scope>
    <source>
        <strain evidence="8 9">DSM 29489</strain>
    </source>
</reference>
<feature type="compositionally biased region" description="Low complexity" evidence="5">
    <location>
        <begin position="42"/>
        <end position="54"/>
    </location>
</feature>
<dbReference type="Pfam" id="PF01497">
    <property type="entry name" value="Peripla_BP_2"/>
    <property type="match status" value="1"/>
</dbReference>
<accession>A0A4V2USJ8</accession>
<dbReference type="Proteomes" id="UP000295726">
    <property type="component" value="Unassembled WGS sequence"/>
</dbReference>
<gene>
    <name evidence="8" type="ORF">EDD59_103120</name>
</gene>
<feature type="signal peptide" evidence="6">
    <location>
        <begin position="1"/>
        <end position="34"/>
    </location>
</feature>
<protein>
    <submittedName>
        <fullName evidence="8">Iron complex transport system substrate-binding protein</fullName>
    </submittedName>
</protein>
<dbReference type="AlphaFoldDB" id="A0A4V2USJ8"/>
<evidence type="ECO:0000256" key="2">
    <source>
        <dbReference type="ARBA" id="ARBA00008814"/>
    </source>
</evidence>
<name>A0A4V2USJ8_9FIRM</name>
<sequence length="358" mass="38540">MNLKKIPGLNKAMIVILAASFLAGCSNSSSTEDAATDKKNTAESTSSAENSNSDTEYPITIKHALGKTVIEEKPEKIATIFWGNQDVPLALGIVPVGVSEANYGVTDDSGLLPWTLDGFQELGIDSPVLFHDTGGLDYEAISDVQPDVILAGYSGITQEEYDLLSEIAPVVAYPEKPWVTSWREQILLDSKGIGMESEGKKLVGGLENEIAEKTASYPQLKGKTAAFMYFTPTDLGKFYVYLTADPRAAYLTDLGLTLPDYLEELEGDSDEFSVEISAENVDKLQDLDIIIAYGDETLIKTLQDDPRLGTLPAVQNESVVVLENDTPIAASSTPSALSIPATIDEYLSLLGEAADKVK</sequence>
<dbReference type="GO" id="GO:1901678">
    <property type="term" value="P:iron coordination entity transport"/>
    <property type="evidence" value="ECO:0007669"/>
    <property type="project" value="UniProtKB-ARBA"/>
</dbReference>
<dbReference type="EMBL" id="SLZZ01000003">
    <property type="protein sequence ID" value="TCS81702.1"/>
    <property type="molecule type" value="Genomic_DNA"/>
</dbReference>
<evidence type="ECO:0000256" key="4">
    <source>
        <dbReference type="ARBA" id="ARBA00022729"/>
    </source>
</evidence>